<dbReference type="FunFam" id="3.40.50.1000:FF:000022">
    <property type="entry name" value="Phosphoglycolate phosphatase"/>
    <property type="match status" value="1"/>
</dbReference>
<keyword evidence="6" id="KW-1185">Reference proteome</keyword>
<name>A0A1M7Y104_9BACT</name>
<dbReference type="EMBL" id="FRFE01000004">
    <property type="protein sequence ID" value="SHO45382.1"/>
    <property type="molecule type" value="Genomic_DNA"/>
</dbReference>
<evidence type="ECO:0000256" key="4">
    <source>
        <dbReference type="ARBA" id="ARBA00013078"/>
    </source>
</evidence>
<dbReference type="GO" id="GO:0006281">
    <property type="term" value="P:DNA repair"/>
    <property type="evidence" value="ECO:0007669"/>
    <property type="project" value="TreeGrafter"/>
</dbReference>
<evidence type="ECO:0000256" key="3">
    <source>
        <dbReference type="ARBA" id="ARBA00006171"/>
    </source>
</evidence>
<dbReference type="Gene3D" id="3.40.50.1000">
    <property type="entry name" value="HAD superfamily/HAD-like"/>
    <property type="match status" value="1"/>
</dbReference>
<protein>
    <recommendedName>
        <fullName evidence="4">phosphoglycolate phosphatase</fullName>
        <ecNumber evidence="4">3.1.3.18</ecNumber>
    </recommendedName>
</protein>
<accession>A0A1M7Y104</accession>
<dbReference type="PANTHER" id="PTHR43434">
    <property type="entry name" value="PHOSPHOGLYCOLATE PHOSPHATASE"/>
    <property type="match status" value="1"/>
</dbReference>
<dbReference type="Gene3D" id="1.10.150.240">
    <property type="entry name" value="Putative phosphatase, domain 2"/>
    <property type="match status" value="1"/>
</dbReference>
<dbReference type="InterPro" id="IPR036412">
    <property type="entry name" value="HAD-like_sf"/>
</dbReference>
<dbReference type="InterPro" id="IPR041492">
    <property type="entry name" value="HAD_2"/>
</dbReference>
<comment type="similarity">
    <text evidence="3">Belongs to the HAD-like hydrolase superfamily. CbbY/CbbZ/Gph/YieH family.</text>
</comment>
<dbReference type="Pfam" id="PF13419">
    <property type="entry name" value="HAD_2"/>
    <property type="match status" value="1"/>
</dbReference>
<dbReference type="NCBIfam" id="TIGR01509">
    <property type="entry name" value="HAD-SF-IA-v3"/>
    <property type="match status" value="1"/>
</dbReference>
<dbReference type="GO" id="GO:0005829">
    <property type="term" value="C:cytosol"/>
    <property type="evidence" value="ECO:0007669"/>
    <property type="project" value="TreeGrafter"/>
</dbReference>
<dbReference type="InterPro" id="IPR023198">
    <property type="entry name" value="PGP-like_dom2"/>
</dbReference>
<evidence type="ECO:0000256" key="2">
    <source>
        <dbReference type="ARBA" id="ARBA00004818"/>
    </source>
</evidence>
<dbReference type="SUPFAM" id="SSF56784">
    <property type="entry name" value="HAD-like"/>
    <property type="match status" value="1"/>
</dbReference>
<dbReference type="OrthoDB" id="9792518at2"/>
<dbReference type="InterPro" id="IPR050155">
    <property type="entry name" value="HAD-like_hydrolase_sf"/>
</dbReference>
<dbReference type="STRING" id="1121416.SAMN02745220_01064"/>
<comment type="catalytic activity">
    <reaction evidence="1">
        <text>2-phosphoglycolate + H2O = glycolate + phosphate</text>
        <dbReference type="Rhea" id="RHEA:14369"/>
        <dbReference type="ChEBI" id="CHEBI:15377"/>
        <dbReference type="ChEBI" id="CHEBI:29805"/>
        <dbReference type="ChEBI" id="CHEBI:43474"/>
        <dbReference type="ChEBI" id="CHEBI:58033"/>
        <dbReference type="EC" id="3.1.3.18"/>
    </reaction>
</comment>
<dbReference type="RefSeq" id="WP_073612415.1">
    <property type="nucleotide sequence ID" value="NZ_FRFE01000004.1"/>
</dbReference>
<reference evidence="5 6" key="1">
    <citation type="submission" date="2016-12" db="EMBL/GenBank/DDBJ databases">
        <authorList>
            <person name="Song W.-J."/>
            <person name="Kurnit D.M."/>
        </authorList>
    </citation>
    <scope>NUCLEOTIDE SEQUENCE [LARGE SCALE GENOMIC DNA]</scope>
    <source>
        <strain evidence="5 6">DSM 18488</strain>
    </source>
</reference>
<dbReference type="InterPro" id="IPR006439">
    <property type="entry name" value="HAD-SF_hydro_IA"/>
</dbReference>
<evidence type="ECO:0000313" key="6">
    <source>
        <dbReference type="Proteomes" id="UP000184603"/>
    </source>
</evidence>
<gene>
    <name evidence="5" type="ORF">SAMN02745220_01064</name>
</gene>
<dbReference type="PRINTS" id="PR00413">
    <property type="entry name" value="HADHALOGNASE"/>
</dbReference>
<dbReference type="NCBIfam" id="TIGR01549">
    <property type="entry name" value="HAD-SF-IA-v1"/>
    <property type="match status" value="1"/>
</dbReference>
<dbReference type="GO" id="GO:0008967">
    <property type="term" value="F:phosphoglycolate phosphatase activity"/>
    <property type="evidence" value="ECO:0007669"/>
    <property type="project" value="UniProtKB-EC"/>
</dbReference>
<proteinExistence type="inferred from homology"/>
<dbReference type="AlphaFoldDB" id="A0A1M7Y104"/>
<dbReference type="Proteomes" id="UP000184603">
    <property type="component" value="Unassembled WGS sequence"/>
</dbReference>
<dbReference type="InterPro" id="IPR023214">
    <property type="entry name" value="HAD_sf"/>
</dbReference>
<dbReference type="EC" id="3.1.3.18" evidence="4"/>
<dbReference type="SFLD" id="SFLDG01129">
    <property type="entry name" value="C1.5:_HAD__Beta-PGM__Phosphata"/>
    <property type="match status" value="1"/>
</dbReference>
<comment type="pathway">
    <text evidence="2">Organic acid metabolism; glycolate biosynthesis; glycolate from 2-phosphoglycolate: step 1/1.</text>
</comment>
<sequence length="219" mass="24693">MHKKTVIFDLDGTLLDTLEDLAYAGNAVLAECGFPQHPVDKYKYFVGDGMRVLMERIAPSTCTPEKIDQCCTIFNRIYGECWHRRTTLYPGIENMLKRLREKGVRLAILSNKPHQFTTVCVDRFFPGQRFDLVFGQRENVKKKPDPAGAFEIAAKLDVQPADCVYVGDTAVDMQTGKSAGMFTIGVLWGFRTFDELRENNADLIVDHPMEIVDHVISAG</sequence>
<organism evidence="5 6">
    <name type="scientific">Desulfopila aestuarii DSM 18488</name>
    <dbReference type="NCBI Taxonomy" id="1121416"/>
    <lineage>
        <taxon>Bacteria</taxon>
        <taxon>Pseudomonadati</taxon>
        <taxon>Thermodesulfobacteriota</taxon>
        <taxon>Desulfobulbia</taxon>
        <taxon>Desulfobulbales</taxon>
        <taxon>Desulfocapsaceae</taxon>
        <taxon>Desulfopila</taxon>
    </lineage>
</organism>
<dbReference type="SFLD" id="SFLDS00003">
    <property type="entry name" value="Haloacid_Dehalogenase"/>
    <property type="match status" value="1"/>
</dbReference>
<evidence type="ECO:0000313" key="5">
    <source>
        <dbReference type="EMBL" id="SHO45382.1"/>
    </source>
</evidence>
<dbReference type="PANTHER" id="PTHR43434:SF1">
    <property type="entry name" value="PHOSPHOGLYCOLATE PHOSPHATASE"/>
    <property type="match status" value="1"/>
</dbReference>
<evidence type="ECO:0000256" key="1">
    <source>
        <dbReference type="ARBA" id="ARBA00000830"/>
    </source>
</evidence>
<dbReference type="SFLD" id="SFLDG01135">
    <property type="entry name" value="C1.5.6:_HAD__Beta-PGM__Phospha"/>
    <property type="match status" value="1"/>
</dbReference>